<protein>
    <submittedName>
        <fullName evidence="2">Uncharacterized protein</fullName>
    </submittedName>
</protein>
<name>A0AAN6E1G9_9EURO</name>
<gene>
    <name evidence="2" type="ORF">EDD36DRAFT_190565</name>
</gene>
<proteinExistence type="predicted"/>
<dbReference type="AlphaFoldDB" id="A0AAN6E1G9"/>
<evidence type="ECO:0000313" key="2">
    <source>
        <dbReference type="EMBL" id="KAI1615507.1"/>
    </source>
</evidence>
<feature type="region of interest" description="Disordered" evidence="1">
    <location>
        <begin position="85"/>
        <end position="223"/>
    </location>
</feature>
<feature type="compositionally biased region" description="Polar residues" evidence="1">
    <location>
        <begin position="86"/>
        <end position="95"/>
    </location>
</feature>
<accession>A0AAN6E1G9</accession>
<comment type="caution">
    <text evidence="2">The sequence shown here is derived from an EMBL/GenBank/DDBJ whole genome shotgun (WGS) entry which is preliminary data.</text>
</comment>
<dbReference type="Proteomes" id="UP001203852">
    <property type="component" value="Unassembled WGS sequence"/>
</dbReference>
<dbReference type="EMBL" id="MU404352">
    <property type="protein sequence ID" value="KAI1615507.1"/>
    <property type="molecule type" value="Genomic_DNA"/>
</dbReference>
<keyword evidence="3" id="KW-1185">Reference proteome</keyword>
<evidence type="ECO:0000256" key="1">
    <source>
        <dbReference type="SAM" id="MobiDB-lite"/>
    </source>
</evidence>
<reference evidence="2" key="1">
    <citation type="journal article" date="2022" name="bioRxiv">
        <title>Deciphering the potential niche of two novel black yeast fungi from a biological soil crust based on their genomes, phenotypes, and melanin regulation.</title>
        <authorList>
            <consortium name="DOE Joint Genome Institute"/>
            <person name="Carr E.C."/>
            <person name="Barton Q."/>
            <person name="Grambo S."/>
            <person name="Sullivan M."/>
            <person name="Renfro C.M."/>
            <person name="Kuo A."/>
            <person name="Pangilinan J."/>
            <person name="Lipzen A."/>
            <person name="Keymanesh K."/>
            <person name="Savage E."/>
            <person name="Barry K."/>
            <person name="Grigoriev I.V."/>
            <person name="Riekhof W.R."/>
            <person name="Harris S.S."/>
        </authorList>
    </citation>
    <scope>NUCLEOTIDE SEQUENCE</scope>
    <source>
        <strain evidence="2">JF 03-4F</strain>
    </source>
</reference>
<sequence>MSQPKKQKLHHPSDDSRSVIAVNGGNVFLSSQAFASTLSRTTDGETWQRSSWPTLSLSHGNIFIGDFDPLSVLAHLEHPTVCAETQIPTSDSVRQPGSPPGSQRPDGVPDEPIDVPEVHHETSQEQNDVLAEQNSRHISDQPDGVPDEPDEGLEEHHEISQERGGVLVEQNGRQLSGQPDDVHNEPNEVLEEQNETSPEQDDVQVEQTGGQKSDQSEDTGMKC</sequence>
<feature type="compositionally biased region" description="Acidic residues" evidence="1">
    <location>
        <begin position="188"/>
        <end position="204"/>
    </location>
</feature>
<organism evidence="2 3">
    <name type="scientific">Exophiala viscosa</name>
    <dbReference type="NCBI Taxonomy" id="2486360"/>
    <lineage>
        <taxon>Eukaryota</taxon>
        <taxon>Fungi</taxon>
        <taxon>Dikarya</taxon>
        <taxon>Ascomycota</taxon>
        <taxon>Pezizomycotina</taxon>
        <taxon>Eurotiomycetes</taxon>
        <taxon>Chaetothyriomycetidae</taxon>
        <taxon>Chaetothyriales</taxon>
        <taxon>Herpotrichiellaceae</taxon>
        <taxon>Exophiala</taxon>
    </lineage>
</organism>
<evidence type="ECO:0000313" key="3">
    <source>
        <dbReference type="Proteomes" id="UP001203852"/>
    </source>
</evidence>